<feature type="compositionally biased region" description="Low complexity" evidence="12">
    <location>
        <begin position="320"/>
        <end position="353"/>
    </location>
</feature>
<reference evidence="14 15" key="1">
    <citation type="submission" date="2016-07" db="EMBL/GenBank/DDBJ databases">
        <title>Pervasive Adenine N6-methylation of Active Genes in Fungi.</title>
        <authorList>
            <consortium name="DOE Joint Genome Institute"/>
            <person name="Mondo S.J."/>
            <person name="Dannebaum R.O."/>
            <person name="Kuo R.C."/>
            <person name="Labutti K."/>
            <person name="Haridas S."/>
            <person name="Kuo A."/>
            <person name="Salamov A."/>
            <person name="Ahrendt S.R."/>
            <person name="Lipzen A."/>
            <person name="Sullivan W."/>
            <person name="Andreopoulos W.B."/>
            <person name="Clum A."/>
            <person name="Lindquist E."/>
            <person name="Daum C."/>
            <person name="Ramamoorthy G.K."/>
            <person name="Gryganskyi A."/>
            <person name="Culley D."/>
            <person name="Magnuson J.K."/>
            <person name="James T.Y."/>
            <person name="O'Malley M.A."/>
            <person name="Stajich J.E."/>
            <person name="Spatafora J.W."/>
            <person name="Visel A."/>
            <person name="Grigoriev I.V."/>
        </authorList>
    </citation>
    <scope>NUCLEOTIDE SEQUENCE [LARGE SCALE GENOMIC DNA]</scope>
    <source>
        <strain evidence="14 15">62-1032</strain>
    </source>
</reference>
<name>A0A1Y2DZW9_9BASI</name>
<accession>A0A1Y2DZW9</accession>
<dbReference type="Pfam" id="PF22810">
    <property type="entry name" value="LPMO_AA14"/>
    <property type="match status" value="1"/>
</dbReference>
<keyword evidence="13" id="KW-0472">Membrane</keyword>
<evidence type="ECO:0000256" key="8">
    <source>
        <dbReference type="ARBA" id="ARBA00023033"/>
    </source>
</evidence>
<evidence type="ECO:0000256" key="7">
    <source>
        <dbReference type="ARBA" id="ARBA00023008"/>
    </source>
</evidence>
<keyword evidence="9" id="KW-1015">Disulfide bond</keyword>
<dbReference type="AlphaFoldDB" id="A0A1Y2DZW9"/>
<keyword evidence="13" id="KW-0812">Transmembrane</keyword>
<evidence type="ECO:0000256" key="1">
    <source>
        <dbReference type="ARBA" id="ARBA00001973"/>
    </source>
</evidence>
<keyword evidence="4" id="KW-0479">Metal-binding</keyword>
<feature type="region of interest" description="Disordered" evidence="12">
    <location>
        <begin position="282"/>
        <end position="353"/>
    </location>
</feature>
<comment type="similarity">
    <text evidence="11">Belongs to the polysaccharide monooxygenase AA14 family.</text>
</comment>
<comment type="subcellular location">
    <subcellularLocation>
        <location evidence="2">Secreted</location>
    </subcellularLocation>
</comment>
<proteinExistence type="inferred from homology"/>
<evidence type="ECO:0000313" key="15">
    <source>
        <dbReference type="Proteomes" id="UP000193467"/>
    </source>
</evidence>
<feature type="transmembrane region" description="Helical" evidence="13">
    <location>
        <begin position="353"/>
        <end position="373"/>
    </location>
</feature>
<keyword evidence="3" id="KW-0964">Secreted</keyword>
<evidence type="ECO:0000256" key="13">
    <source>
        <dbReference type="SAM" id="Phobius"/>
    </source>
</evidence>
<dbReference type="GO" id="GO:0005576">
    <property type="term" value="C:extracellular region"/>
    <property type="evidence" value="ECO:0007669"/>
    <property type="project" value="UniProtKB-SubCell"/>
</dbReference>
<keyword evidence="15" id="KW-1185">Reference proteome</keyword>
<comment type="caution">
    <text evidence="14">The sequence shown here is derived from an EMBL/GenBank/DDBJ whole genome shotgun (WGS) entry which is preliminary data.</text>
</comment>
<evidence type="ECO:0000256" key="10">
    <source>
        <dbReference type="ARBA" id="ARBA00023180"/>
    </source>
</evidence>
<organism evidence="14 15">
    <name type="scientific">Leucosporidium creatinivorum</name>
    <dbReference type="NCBI Taxonomy" id="106004"/>
    <lineage>
        <taxon>Eukaryota</taxon>
        <taxon>Fungi</taxon>
        <taxon>Dikarya</taxon>
        <taxon>Basidiomycota</taxon>
        <taxon>Pucciniomycotina</taxon>
        <taxon>Microbotryomycetes</taxon>
        <taxon>Leucosporidiales</taxon>
        <taxon>Leucosporidium</taxon>
    </lineage>
</organism>
<dbReference type="InterPro" id="IPR054497">
    <property type="entry name" value="LPMO_AA14"/>
</dbReference>
<keyword evidence="8" id="KW-0503">Monooxygenase</keyword>
<dbReference type="InParanoid" id="A0A1Y2DZW9"/>
<evidence type="ECO:0000256" key="12">
    <source>
        <dbReference type="SAM" id="MobiDB-lite"/>
    </source>
</evidence>
<keyword evidence="10" id="KW-0325">Glycoprotein</keyword>
<feature type="compositionally biased region" description="Basic residues" evidence="12">
    <location>
        <begin position="398"/>
        <end position="409"/>
    </location>
</feature>
<comment type="cofactor">
    <cofactor evidence="1">
        <name>Cu(2+)</name>
        <dbReference type="ChEBI" id="CHEBI:29036"/>
    </cofactor>
</comment>
<evidence type="ECO:0000256" key="9">
    <source>
        <dbReference type="ARBA" id="ARBA00023157"/>
    </source>
</evidence>
<dbReference type="GO" id="GO:0046872">
    <property type="term" value="F:metal ion binding"/>
    <property type="evidence" value="ECO:0007669"/>
    <property type="project" value="UniProtKB-KW"/>
</dbReference>
<dbReference type="OrthoDB" id="2019572at2759"/>
<keyword evidence="5" id="KW-0732">Signal</keyword>
<keyword evidence="7" id="KW-0186">Copper</keyword>
<evidence type="ECO:0000256" key="5">
    <source>
        <dbReference type="ARBA" id="ARBA00022729"/>
    </source>
</evidence>
<dbReference type="GO" id="GO:0004497">
    <property type="term" value="F:monooxygenase activity"/>
    <property type="evidence" value="ECO:0007669"/>
    <property type="project" value="UniProtKB-KW"/>
</dbReference>
<evidence type="ECO:0000256" key="6">
    <source>
        <dbReference type="ARBA" id="ARBA00023002"/>
    </source>
</evidence>
<evidence type="ECO:0000313" key="14">
    <source>
        <dbReference type="EMBL" id="ORY64769.1"/>
    </source>
</evidence>
<gene>
    <name evidence="14" type="ORF">BCR35DRAFT_334678</name>
</gene>
<feature type="compositionally biased region" description="Low complexity" evidence="12">
    <location>
        <begin position="292"/>
        <end position="310"/>
    </location>
</feature>
<keyword evidence="6" id="KW-0560">Oxidoreductase</keyword>
<dbReference type="Proteomes" id="UP000193467">
    <property type="component" value="Unassembled WGS sequence"/>
</dbReference>
<sequence>MSIWHPSMFAFNGPANCAAPECYPGQAPVSPLGPGWEQDKWWFRGPDYRSELPSGDDAAVLPAGGSWTTEITCHKDYTTYGTLTTTPGEDEECCLYHSHLEGSEAQVKEGAAGCALGIADVTSPDDATMDNIVIFSIQATCVWTRETTFDIPSAMPACSGEWCICAWFWPSTYRTSSKLFGYISLNSLRMPTFQLYSMTGFYCKVDGAASTVRWGSPLQDAVYCADDSSKCVEGPRRAMYAFNTPNNTPEWDSTNPNAKRPAYGSTWGWTAGAQNDIFTGEVASSARSTNPSAEEGASVSSTSSGSAKTSDGAEGSTTLSSSEATGTSPSSSSATPSSSASAGSSTSSSSPSISTASMIAIPIMLLFAGWMFYRKWKAYQLSKKTAALVQRDEEIALKKTKRRRRKRKGERSEESSSEEER</sequence>
<evidence type="ECO:0000256" key="11">
    <source>
        <dbReference type="ARBA" id="ARBA00046340"/>
    </source>
</evidence>
<dbReference type="EMBL" id="MCGR01000065">
    <property type="protein sequence ID" value="ORY64769.1"/>
    <property type="molecule type" value="Genomic_DNA"/>
</dbReference>
<keyword evidence="13" id="KW-1133">Transmembrane helix</keyword>
<evidence type="ECO:0000256" key="4">
    <source>
        <dbReference type="ARBA" id="ARBA00022723"/>
    </source>
</evidence>
<protein>
    <submittedName>
        <fullName evidence="14">Uncharacterized protein</fullName>
    </submittedName>
</protein>
<evidence type="ECO:0000256" key="3">
    <source>
        <dbReference type="ARBA" id="ARBA00022525"/>
    </source>
</evidence>
<evidence type="ECO:0000256" key="2">
    <source>
        <dbReference type="ARBA" id="ARBA00004613"/>
    </source>
</evidence>
<feature type="region of interest" description="Disordered" evidence="12">
    <location>
        <begin position="390"/>
        <end position="421"/>
    </location>
</feature>